<proteinExistence type="predicted"/>
<accession>A0ABY5HEP6</accession>
<feature type="transmembrane region" description="Helical" evidence="1">
    <location>
        <begin position="7"/>
        <end position="27"/>
    </location>
</feature>
<evidence type="ECO:0000256" key="1">
    <source>
        <dbReference type="SAM" id="Phobius"/>
    </source>
</evidence>
<sequence length="421" mass="46894">MSKLIKWGVLAVLAIAVLIKLSLWLSVRSVMDDAARQLSPIMDIRYGGITSSFDGRVGLSDVVIRVPAMGDSLQVDHAELKFEGLGELLRFKERLAEGKFPEQMAVNLEGLSLNVHGPFMRQLYSAPAERSLFTAMGEVACGKIRTIGADELLDMGYRTFETDGQFSYWFQPGAKTLSFSLTSDTRDMGELRVALSVMNMPDNPGDLRVNPPRVQRVSVEINDNQYQRKVQDYCAAKLGLEREAYLKVAVEQFEKVLRSQRIALDKPLVDAYADYLEDPQTLRVELEPTEGMAWGGLQFFDPKDVLAMLRPVVLVNRQAVQPLGFSWVDPTSRPARAVEAGEVEERVGSVAAGARTGFVSVSSLADHVGKRLRFVTYDGMYYQGILTRVANNKAYLRLQAGNGTAQMSLRLEKIDKVRVQF</sequence>
<keyword evidence="3" id="KW-1185">Reference proteome</keyword>
<organism evidence="2 3">
    <name type="scientific">Pseudomonas benzenivorans</name>
    <dbReference type="NCBI Taxonomy" id="556533"/>
    <lineage>
        <taxon>Bacteria</taxon>
        <taxon>Pseudomonadati</taxon>
        <taxon>Pseudomonadota</taxon>
        <taxon>Gammaproteobacteria</taxon>
        <taxon>Pseudomonadales</taxon>
        <taxon>Pseudomonadaceae</taxon>
        <taxon>Pseudomonas</taxon>
    </lineage>
</organism>
<dbReference type="Proteomes" id="UP001059672">
    <property type="component" value="Chromosome"/>
</dbReference>
<evidence type="ECO:0000313" key="3">
    <source>
        <dbReference type="Proteomes" id="UP001059672"/>
    </source>
</evidence>
<protein>
    <submittedName>
        <fullName evidence="2">Uncharacterized protein</fullName>
    </submittedName>
</protein>
<evidence type="ECO:0000313" key="2">
    <source>
        <dbReference type="EMBL" id="UTW09812.1"/>
    </source>
</evidence>
<gene>
    <name evidence="2" type="ORF">KDW96_00205</name>
</gene>
<dbReference type="EMBL" id="CP073346">
    <property type="protein sequence ID" value="UTW09812.1"/>
    <property type="molecule type" value="Genomic_DNA"/>
</dbReference>
<reference evidence="2" key="1">
    <citation type="submission" date="2021-04" db="EMBL/GenBank/DDBJ databases">
        <title>Oceanospirillales bacteria with DddD are important DMSP degraders in coastal seawater.</title>
        <authorList>
            <person name="Liu J."/>
        </authorList>
    </citation>
    <scope>NUCLEOTIDE SEQUENCE</scope>
    <source>
        <strain evidence="2">D13-4</strain>
    </source>
</reference>
<keyword evidence="1" id="KW-1133">Transmembrane helix</keyword>
<keyword evidence="1" id="KW-0812">Transmembrane</keyword>
<name>A0ABY5HEP6_9PSED</name>
<keyword evidence="1" id="KW-0472">Membrane</keyword>